<accession>A0A072TNM6</accession>
<dbReference type="EMBL" id="CM001224">
    <property type="protein sequence ID" value="KEH18413.1"/>
    <property type="molecule type" value="Genomic_DNA"/>
</dbReference>
<gene>
    <name evidence="1" type="ordered locus">MTR_8g018445</name>
</gene>
<evidence type="ECO:0000313" key="2">
    <source>
        <dbReference type="EnsemblPlants" id="KEH18413"/>
    </source>
</evidence>
<proteinExistence type="predicted"/>
<organism evidence="1 3">
    <name type="scientific">Medicago truncatula</name>
    <name type="common">Barrel medic</name>
    <name type="synonym">Medicago tribuloides</name>
    <dbReference type="NCBI Taxonomy" id="3880"/>
    <lineage>
        <taxon>Eukaryota</taxon>
        <taxon>Viridiplantae</taxon>
        <taxon>Streptophyta</taxon>
        <taxon>Embryophyta</taxon>
        <taxon>Tracheophyta</taxon>
        <taxon>Spermatophyta</taxon>
        <taxon>Magnoliopsida</taxon>
        <taxon>eudicotyledons</taxon>
        <taxon>Gunneridae</taxon>
        <taxon>Pentapetalae</taxon>
        <taxon>rosids</taxon>
        <taxon>fabids</taxon>
        <taxon>Fabales</taxon>
        <taxon>Fabaceae</taxon>
        <taxon>Papilionoideae</taxon>
        <taxon>50 kb inversion clade</taxon>
        <taxon>NPAAA clade</taxon>
        <taxon>Hologalegina</taxon>
        <taxon>IRL clade</taxon>
        <taxon>Trifolieae</taxon>
        <taxon>Medicago</taxon>
    </lineage>
</organism>
<reference evidence="2" key="3">
    <citation type="submission" date="2015-04" db="UniProtKB">
        <authorList>
            <consortium name="EnsemblPlants"/>
        </authorList>
    </citation>
    <scope>IDENTIFICATION</scope>
    <source>
        <strain evidence="2">cv. Jemalong A17</strain>
    </source>
</reference>
<keyword evidence="3" id="KW-1185">Reference proteome</keyword>
<reference evidence="1 3" key="1">
    <citation type="journal article" date="2011" name="Nature">
        <title>The Medicago genome provides insight into the evolution of rhizobial symbioses.</title>
        <authorList>
            <person name="Young N.D."/>
            <person name="Debelle F."/>
            <person name="Oldroyd G.E."/>
            <person name="Geurts R."/>
            <person name="Cannon S.B."/>
            <person name="Udvardi M.K."/>
            <person name="Benedito V.A."/>
            <person name="Mayer K.F."/>
            <person name="Gouzy J."/>
            <person name="Schoof H."/>
            <person name="Van de Peer Y."/>
            <person name="Proost S."/>
            <person name="Cook D.R."/>
            <person name="Meyers B.C."/>
            <person name="Spannagl M."/>
            <person name="Cheung F."/>
            <person name="De Mita S."/>
            <person name="Krishnakumar V."/>
            <person name="Gundlach H."/>
            <person name="Zhou S."/>
            <person name="Mudge J."/>
            <person name="Bharti A.K."/>
            <person name="Murray J.D."/>
            <person name="Naoumkina M.A."/>
            <person name="Rosen B."/>
            <person name="Silverstein K.A."/>
            <person name="Tang H."/>
            <person name="Rombauts S."/>
            <person name="Zhao P.X."/>
            <person name="Zhou P."/>
            <person name="Barbe V."/>
            <person name="Bardou P."/>
            <person name="Bechner M."/>
            <person name="Bellec A."/>
            <person name="Berger A."/>
            <person name="Berges H."/>
            <person name="Bidwell S."/>
            <person name="Bisseling T."/>
            <person name="Choisne N."/>
            <person name="Couloux A."/>
            <person name="Denny R."/>
            <person name="Deshpande S."/>
            <person name="Dai X."/>
            <person name="Doyle J.J."/>
            <person name="Dudez A.M."/>
            <person name="Farmer A.D."/>
            <person name="Fouteau S."/>
            <person name="Franken C."/>
            <person name="Gibelin C."/>
            <person name="Gish J."/>
            <person name="Goldstein S."/>
            <person name="Gonzalez A.J."/>
            <person name="Green P.J."/>
            <person name="Hallab A."/>
            <person name="Hartog M."/>
            <person name="Hua A."/>
            <person name="Humphray S.J."/>
            <person name="Jeong D.H."/>
            <person name="Jing Y."/>
            <person name="Jocker A."/>
            <person name="Kenton S.M."/>
            <person name="Kim D.J."/>
            <person name="Klee K."/>
            <person name="Lai H."/>
            <person name="Lang C."/>
            <person name="Lin S."/>
            <person name="Macmil S.L."/>
            <person name="Magdelenat G."/>
            <person name="Matthews L."/>
            <person name="McCorrison J."/>
            <person name="Monaghan E.L."/>
            <person name="Mun J.H."/>
            <person name="Najar F.Z."/>
            <person name="Nicholson C."/>
            <person name="Noirot C."/>
            <person name="O'Bleness M."/>
            <person name="Paule C.R."/>
            <person name="Poulain J."/>
            <person name="Prion F."/>
            <person name="Qin B."/>
            <person name="Qu C."/>
            <person name="Retzel E.F."/>
            <person name="Riddle C."/>
            <person name="Sallet E."/>
            <person name="Samain S."/>
            <person name="Samson N."/>
            <person name="Sanders I."/>
            <person name="Saurat O."/>
            <person name="Scarpelli C."/>
            <person name="Schiex T."/>
            <person name="Segurens B."/>
            <person name="Severin A.J."/>
            <person name="Sherrier D.J."/>
            <person name="Shi R."/>
            <person name="Sims S."/>
            <person name="Singer S.R."/>
            <person name="Sinharoy S."/>
            <person name="Sterck L."/>
            <person name="Viollet A."/>
            <person name="Wang B.B."/>
            <person name="Wang K."/>
            <person name="Wang M."/>
            <person name="Wang X."/>
            <person name="Warfsmann J."/>
            <person name="Weissenbach J."/>
            <person name="White D.D."/>
            <person name="White J.D."/>
            <person name="Wiley G.B."/>
            <person name="Wincker P."/>
            <person name="Xing Y."/>
            <person name="Yang L."/>
            <person name="Yao Z."/>
            <person name="Ying F."/>
            <person name="Zhai J."/>
            <person name="Zhou L."/>
            <person name="Zuber A."/>
            <person name="Denarie J."/>
            <person name="Dixon R.A."/>
            <person name="May G.D."/>
            <person name="Schwartz D.C."/>
            <person name="Rogers J."/>
            <person name="Quetier F."/>
            <person name="Town C.D."/>
            <person name="Roe B.A."/>
        </authorList>
    </citation>
    <scope>NUCLEOTIDE SEQUENCE [LARGE SCALE GENOMIC DNA]</scope>
    <source>
        <strain evidence="1">A17</strain>
        <strain evidence="2 3">cv. Jemalong A17</strain>
    </source>
</reference>
<dbReference type="Proteomes" id="UP000002051">
    <property type="component" value="Chromosome 8"/>
</dbReference>
<protein>
    <submittedName>
        <fullName evidence="1 2">Uncharacterized protein</fullName>
    </submittedName>
</protein>
<evidence type="ECO:0000313" key="3">
    <source>
        <dbReference type="Proteomes" id="UP000002051"/>
    </source>
</evidence>
<sequence>MFFCHYIYSKYDIIAKRRFCENLLMVTDTLREGAWCSGYVAWWVLSRDISDHYLLVFKVGDRGWGPNPFCFNNFWLEDMKFKQVVEDVQENQNVRFDESGVENKT</sequence>
<dbReference type="HOGENOM" id="CLU_2240629_0_0_1"/>
<reference evidence="1 3" key="2">
    <citation type="journal article" date="2014" name="BMC Genomics">
        <title>An improved genome release (version Mt4.0) for the model legume Medicago truncatula.</title>
        <authorList>
            <person name="Tang H."/>
            <person name="Krishnakumar V."/>
            <person name="Bidwell S."/>
            <person name="Rosen B."/>
            <person name="Chan A."/>
            <person name="Zhou S."/>
            <person name="Gentzbittel L."/>
            <person name="Childs K.L."/>
            <person name="Yandell M."/>
            <person name="Gundlach H."/>
            <person name="Mayer K.F."/>
            <person name="Schwartz D.C."/>
            <person name="Town C.D."/>
        </authorList>
    </citation>
    <scope>GENOME REANNOTATION</scope>
    <source>
        <strain evidence="1">A17</strain>
        <strain evidence="2 3">cv. Jemalong A17</strain>
    </source>
</reference>
<dbReference type="AlphaFoldDB" id="A0A072TNM6"/>
<evidence type="ECO:0000313" key="1">
    <source>
        <dbReference type="EMBL" id="KEH18413.1"/>
    </source>
</evidence>
<name>A0A072TNM6_MEDTR</name>
<dbReference type="EnsemblPlants" id="KEH18413">
    <property type="protein sequence ID" value="KEH18413"/>
    <property type="gene ID" value="MTR_8g018445"/>
</dbReference>